<protein>
    <submittedName>
        <fullName evidence="1">Uncharacterized protein</fullName>
    </submittedName>
</protein>
<dbReference type="EMBL" id="ML208379">
    <property type="protein sequence ID" value="TFK67296.1"/>
    <property type="molecule type" value="Genomic_DNA"/>
</dbReference>
<evidence type="ECO:0000313" key="1">
    <source>
        <dbReference type="EMBL" id="TFK67296.1"/>
    </source>
</evidence>
<proteinExistence type="predicted"/>
<keyword evidence="2" id="KW-1185">Reference proteome</keyword>
<sequence>MKLFFGQGTALASDVDPVHPAVRPGDLSMKRLSQHIVNSLTSKSTMNSSNELPMELWMLIASYLPKGDVQKLMSVNRALYEVAMDAKYGLVEFGETDPWKFVHTAEGLQNPSIAQRARTLVIWPEAVRAAIEQTKPTTKNISKYIIQRARKRKPRFVPAFVHALVSRPTVYCSRETNLDVIPPPDLSPSQRKQLYLRALEMVSRVTRIEVHWTVDTHFCQHQSAIVEVTEIWGLLPLSTLRSLTLAMEASSFTKFDTLKILESLRTLNLQLHVSSASAKDTPMDVLVSLINSTGNSLEQLVLTIWGHHSDLSPILNGIRLPNLRSLSLRLPFDATHIKDSTCFTTLLSRHQLTDLVLRAVDCRDSLLRDPAYSEWLNQTFKVLHEGTGKPMRFFGVTSLHIGIKRARLGPLLAGTFPNVEDVTFSNVAFRYEDLKATLVPFANRSLRSGGNAGDTITGYGHGHGLKKLSLFVETLTPELMLLLAEQCPQLQYLMMHVDIILESTVVLALRGRGSTIMQGFVNSVLKLEFTNQPGAAMLQQWKLEELAIVQMVYNVGRRYCWECMEAISKCVPAVKSFAGQGSLKVDKDLMPEAVPFC</sequence>
<reference evidence="1 2" key="1">
    <citation type="journal article" date="2019" name="Nat. Ecol. Evol.">
        <title>Megaphylogeny resolves global patterns of mushroom evolution.</title>
        <authorList>
            <person name="Varga T."/>
            <person name="Krizsan K."/>
            <person name="Foldi C."/>
            <person name="Dima B."/>
            <person name="Sanchez-Garcia M."/>
            <person name="Sanchez-Ramirez S."/>
            <person name="Szollosi G.J."/>
            <person name="Szarkandi J.G."/>
            <person name="Papp V."/>
            <person name="Albert L."/>
            <person name="Andreopoulos W."/>
            <person name="Angelini C."/>
            <person name="Antonin V."/>
            <person name="Barry K.W."/>
            <person name="Bougher N.L."/>
            <person name="Buchanan P."/>
            <person name="Buyck B."/>
            <person name="Bense V."/>
            <person name="Catcheside P."/>
            <person name="Chovatia M."/>
            <person name="Cooper J."/>
            <person name="Damon W."/>
            <person name="Desjardin D."/>
            <person name="Finy P."/>
            <person name="Geml J."/>
            <person name="Haridas S."/>
            <person name="Hughes K."/>
            <person name="Justo A."/>
            <person name="Karasinski D."/>
            <person name="Kautmanova I."/>
            <person name="Kiss B."/>
            <person name="Kocsube S."/>
            <person name="Kotiranta H."/>
            <person name="LaButti K.M."/>
            <person name="Lechner B.E."/>
            <person name="Liimatainen K."/>
            <person name="Lipzen A."/>
            <person name="Lukacs Z."/>
            <person name="Mihaltcheva S."/>
            <person name="Morgado L.N."/>
            <person name="Niskanen T."/>
            <person name="Noordeloos M.E."/>
            <person name="Ohm R.A."/>
            <person name="Ortiz-Santana B."/>
            <person name="Ovrebo C."/>
            <person name="Racz N."/>
            <person name="Riley R."/>
            <person name="Savchenko A."/>
            <person name="Shiryaev A."/>
            <person name="Soop K."/>
            <person name="Spirin V."/>
            <person name="Szebenyi C."/>
            <person name="Tomsovsky M."/>
            <person name="Tulloss R.E."/>
            <person name="Uehling J."/>
            <person name="Grigoriev I.V."/>
            <person name="Vagvolgyi C."/>
            <person name="Papp T."/>
            <person name="Martin F.M."/>
            <person name="Miettinen O."/>
            <person name="Hibbett D.S."/>
            <person name="Nagy L.G."/>
        </authorList>
    </citation>
    <scope>NUCLEOTIDE SEQUENCE [LARGE SCALE GENOMIC DNA]</scope>
    <source>
        <strain evidence="1 2">NL-1719</strain>
    </source>
</reference>
<organism evidence="1 2">
    <name type="scientific">Pluteus cervinus</name>
    <dbReference type="NCBI Taxonomy" id="181527"/>
    <lineage>
        <taxon>Eukaryota</taxon>
        <taxon>Fungi</taxon>
        <taxon>Dikarya</taxon>
        <taxon>Basidiomycota</taxon>
        <taxon>Agaricomycotina</taxon>
        <taxon>Agaricomycetes</taxon>
        <taxon>Agaricomycetidae</taxon>
        <taxon>Agaricales</taxon>
        <taxon>Pluteineae</taxon>
        <taxon>Pluteaceae</taxon>
        <taxon>Pluteus</taxon>
    </lineage>
</organism>
<gene>
    <name evidence="1" type="ORF">BDN72DRAFT_107037</name>
</gene>
<evidence type="ECO:0000313" key="2">
    <source>
        <dbReference type="Proteomes" id="UP000308600"/>
    </source>
</evidence>
<dbReference type="Proteomes" id="UP000308600">
    <property type="component" value="Unassembled WGS sequence"/>
</dbReference>
<name>A0ACD3ANL1_9AGAR</name>
<accession>A0ACD3ANL1</accession>